<keyword evidence="3" id="KW-1003">Cell membrane</keyword>
<feature type="transmembrane region" description="Helical" evidence="7">
    <location>
        <begin position="410"/>
        <end position="431"/>
    </location>
</feature>
<dbReference type="PANTHER" id="PTHR30509">
    <property type="entry name" value="P-HYDROXYBENZOIC ACID EFFLUX PUMP SUBUNIT-RELATED"/>
    <property type="match status" value="1"/>
</dbReference>
<evidence type="ECO:0000256" key="1">
    <source>
        <dbReference type="ARBA" id="ARBA00004651"/>
    </source>
</evidence>
<evidence type="ECO:0000256" key="3">
    <source>
        <dbReference type="ARBA" id="ARBA00022475"/>
    </source>
</evidence>
<evidence type="ECO:0000313" key="9">
    <source>
        <dbReference type="Proteomes" id="UP000041882"/>
    </source>
</evidence>
<feature type="transmembrane region" description="Helical" evidence="7">
    <location>
        <begin position="437"/>
        <end position="455"/>
    </location>
</feature>
<gene>
    <name evidence="8" type="primary">yhcP_2</name>
    <name evidence="8" type="ORF">ERS008472_02975</name>
</gene>
<feature type="transmembrane region" description="Helical" evidence="7">
    <location>
        <begin position="72"/>
        <end position="88"/>
    </location>
</feature>
<accession>A0A0T9QA09</accession>
<dbReference type="GO" id="GO:0005886">
    <property type="term" value="C:plasma membrane"/>
    <property type="evidence" value="ECO:0007669"/>
    <property type="project" value="UniProtKB-SubCell"/>
</dbReference>
<dbReference type="GO" id="GO:0022857">
    <property type="term" value="F:transmembrane transporter activity"/>
    <property type="evidence" value="ECO:0007669"/>
    <property type="project" value="InterPro"/>
</dbReference>
<dbReference type="PANTHER" id="PTHR30509:SF9">
    <property type="entry name" value="MULTIDRUG RESISTANCE PROTEIN MDTO"/>
    <property type="match status" value="1"/>
</dbReference>
<feature type="transmembrane region" description="Helical" evidence="7">
    <location>
        <begin position="118"/>
        <end position="137"/>
    </location>
</feature>
<dbReference type="RefSeq" id="WP_050115359.1">
    <property type="nucleotide sequence ID" value="NZ_CQAW01000015.1"/>
</dbReference>
<dbReference type="EMBL" id="CQAW01000015">
    <property type="protein sequence ID" value="CNI01980.1"/>
    <property type="molecule type" value="Genomic_DNA"/>
</dbReference>
<keyword evidence="9" id="KW-1185">Reference proteome</keyword>
<comment type="subcellular location">
    <subcellularLocation>
        <location evidence="1">Cell membrane</location>
        <topology evidence="1">Multi-pass membrane protein</topology>
    </subcellularLocation>
</comment>
<evidence type="ECO:0000256" key="6">
    <source>
        <dbReference type="ARBA" id="ARBA00023136"/>
    </source>
</evidence>
<feature type="transmembrane region" description="Helical" evidence="7">
    <location>
        <begin position="149"/>
        <end position="170"/>
    </location>
</feature>
<organism evidence="8 9">
    <name type="scientific">Yersinia thracica</name>
    <dbReference type="NCBI Taxonomy" id="2890319"/>
    <lineage>
        <taxon>Bacteria</taxon>
        <taxon>Pseudomonadati</taxon>
        <taxon>Pseudomonadota</taxon>
        <taxon>Gammaproteobacteria</taxon>
        <taxon>Enterobacterales</taxon>
        <taxon>Yersiniaceae</taxon>
        <taxon>Yersinia</taxon>
    </lineage>
</organism>
<evidence type="ECO:0000256" key="2">
    <source>
        <dbReference type="ARBA" id="ARBA00022448"/>
    </source>
</evidence>
<keyword evidence="4 7" id="KW-0812">Transmembrane</keyword>
<reference evidence="9" key="1">
    <citation type="submission" date="2015-03" db="EMBL/GenBank/DDBJ databases">
        <authorList>
            <consortium name="Pathogen Informatics"/>
            <person name="Murphy D."/>
        </authorList>
    </citation>
    <scope>NUCLEOTIDE SEQUENCE [LARGE SCALE GENOMIC DNA]</scope>
    <source>
        <strain evidence="9">IP6945</strain>
    </source>
</reference>
<keyword evidence="2" id="KW-0813">Transport</keyword>
<dbReference type="Proteomes" id="UP000041882">
    <property type="component" value="Unassembled WGS sequence"/>
</dbReference>
<dbReference type="AlphaFoldDB" id="A0A0T9QA09"/>
<name>A0A0T9QA09_9GAMM</name>
<feature type="transmembrane region" description="Helical" evidence="7">
    <location>
        <begin position="94"/>
        <end position="111"/>
    </location>
</feature>
<dbReference type="InterPro" id="IPR006726">
    <property type="entry name" value="PHBA_efflux_AaeB/fusaric-R"/>
</dbReference>
<keyword evidence="6 7" id="KW-0472">Membrane</keyword>
<evidence type="ECO:0000313" key="8">
    <source>
        <dbReference type="EMBL" id="CNI01980.1"/>
    </source>
</evidence>
<evidence type="ECO:0000256" key="5">
    <source>
        <dbReference type="ARBA" id="ARBA00022989"/>
    </source>
</evidence>
<feature type="transmembrane region" description="Helical" evidence="7">
    <location>
        <begin position="21"/>
        <end position="41"/>
    </location>
</feature>
<evidence type="ECO:0000256" key="7">
    <source>
        <dbReference type="SAM" id="Phobius"/>
    </source>
</evidence>
<sequence length="681" mass="76925">MRLTLPSWQQTPWGKANAGQWRYALRNSLAMCLSLWIAFTLNLDEPYWAMTSAAVVSFPTIGGVISKSIGRVIGSLMGAAASLMIAGHCLNDPWLFTFVIAAWIGLCTFVSNHYQNNVSYAFALAGYTTAIIAFSTVNTTDTQQIFDIAQARVCEVITGILCGGLMMMLLPSTSDGEALLTSLRRMQSRLLEHAELLWQTEQAPQIRTSHEGVIGQILTMNLLRIQAFWSHYRWRRQNNVLNFILHRQLRITSVITSLRRMLVNWPSPPENLPAVLAQLLAALQQPGCDKYQIARILQKIAPHDEFDYRHRAFWLRLRHFCWLYLQVNRWLAQLDKEPESGMVSPPPVTSLARHTDTYEAAYNGLRTFVCIVIGCAFWIHTQWSSGSAALALAAVSCVLYSATPSPTESIATLLKAIVLLSISCFILKFGVMVQIDVFWQFAVLLFPILITMQMMKLQHPAYTALWGQLIVFMGSFLSVTNPPSYDYQEFLNDNLGKLVGVMLAGVAFQLLRPSSDKRKSRRIIRMLRRDFIDQLSSHPQQSQNQFESLIYHRINQLNLSKDQQARLWLLRRGMVLLNCSHVVWQLRDWQTTSAPLSAVRDECIHCLKGCMTEKGVQPTSLQATLQELQRMSAILGQYPDASGRELAGLIWRLYCSLTQLQLAVPGEEKGAEEKKNKIAPA</sequence>
<keyword evidence="5 7" id="KW-1133">Transmembrane helix</keyword>
<dbReference type="Pfam" id="PF04632">
    <property type="entry name" value="FUSC"/>
    <property type="match status" value="1"/>
</dbReference>
<proteinExistence type="predicted"/>
<feature type="transmembrane region" description="Helical" evidence="7">
    <location>
        <begin position="360"/>
        <end position="379"/>
    </location>
</feature>
<feature type="transmembrane region" description="Helical" evidence="7">
    <location>
        <begin position="47"/>
        <end position="65"/>
    </location>
</feature>
<evidence type="ECO:0000256" key="4">
    <source>
        <dbReference type="ARBA" id="ARBA00022692"/>
    </source>
</evidence>
<protein>
    <submittedName>
        <fullName evidence="8">p-hydroxybenzoic acid efflux subunit AaeB</fullName>
    </submittedName>
</protein>